<sequence length="194" mass="21246">MIKIGLIGVGNLGQFLLEKINKEHILAGYTISAICDERVKAIHTMPALAKAYHVKAYDQLDDFLNADIDLVVECANVTAVQQYALQILAKKNLLAISVGAFVSSSFYEKVLATTQKQRTKLYLPAGAIGGLEVIQAAKVLGGLKAITITTRKPIHAFADIDTTKETIIFQGLAVEAIERFHKMQMLPLHFLLPD</sequence>
<accession>A0ABU5CMN8</accession>
<dbReference type="Gene3D" id="3.40.50.720">
    <property type="entry name" value="NAD(P)-binding Rossmann-like Domain"/>
    <property type="match status" value="1"/>
</dbReference>
<dbReference type="RefSeq" id="WP_320378320.1">
    <property type="nucleotide sequence ID" value="NZ_JAWDIQ010000001.1"/>
</dbReference>
<dbReference type="SUPFAM" id="SSF51735">
    <property type="entry name" value="NAD(P)-binding Rossmann-fold domains"/>
    <property type="match status" value="1"/>
</dbReference>
<keyword evidence="3" id="KW-1185">Reference proteome</keyword>
<dbReference type="InterPro" id="IPR036291">
    <property type="entry name" value="NAD(P)-bd_dom_sf"/>
</dbReference>
<proteinExistence type="predicted"/>
<dbReference type="InterPro" id="IPR005106">
    <property type="entry name" value="Asp/hSer_DH_NAD-bd"/>
</dbReference>
<dbReference type="Gene3D" id="3.30.360.10">
    <property type="entry name" value="Dihydrodipicolinate Reductase, domain 2"/>
    <property type="match status" value="1"/>
</dbReference>
<dbReference type="PANTHER" id="PTHR31873">
    <property type="entry name" value="L-ASPARTATE DEHYDROGENASE-RELATED"/>
    <property type="match status" value="1"/>
</dbReference>
<dbReference type="Proteomes" id="UP001275315">
    <property type="component" value="Unassembled WGS sequence"/>
</dbReference>
<protein>
    <submittedName>
        <fullName evidence="2">Gfo/Idh/MocA family oxidoreductase</fullName>
    </submittedName>
</protein>
<dbReference type="EMBL" id="JAWDIQ010000001">
    <property type="protein sequence ID" value="MDY0407510.1"/>
    <property type="molecule type" value="Genomic_DNA"/>
</dbReference>
<gene>
    <name evidence="2" type="ORF">RWD45_01245</name>
</gene>
<reference evidence="2 3" key="1">
    <citation type="submission" date="2023-10" db="EMBL/GenBank/DDBJ databases">
        <title>Virgibacillus soli CC-YMP-6 genome.</title>
        <authorList>
            <person name="Miliotis G."/>
            <person name="Sengupta P."/>
            <person name="Hameed A."/>
            <person name="Chuvochina M."/>
            <person name="Mcdonagh F."/>
            <person name="Simpson A.C."/>
            <person name="Singh N.K."/>
            <person name="Rekha P.D."/>
            <person name="Raman K."/>
            <person name="Hugenholtz P."/>
            <person name="Venkateswaran K."/>
        </authorList>
    </citation>
    <scope>NUCLEOTIDE SEQUENCE [LARGE SCALE GENOMIC DNA]</scope>
    <source>
        <strain evidence="2 3">CC-YMP-6</strain>
    </source>
</reference>
<name>A0ABU5CMN8_9BACI</name>
<dbReference type="PANTHER" id="PTHR31873:SF6">
    <property type="entry name" value="ASPARTATE DEHYDROGENASE DOMAIN-CONTAINING PROTEIN"/>
    <property type="match status" value="1"/>
</dbReference>
<organism evidence="2 3">
    <name type="scientific">Paracerasibacillus soli</name>
    <dbReference type="NCBI Taxonomy" id="480284"/>
    <lineage>
        <taxon>Bacteria</taxon>
        <taxon>Bacillati</taxon>
        <taxon>Bacillota</taxon>
        <taxon>Bacilli</taxon>
        <taxon>Bacillales</taxon>
        <taxon>Bacillaceae</taxon>
        <taxon>Paracerasibacillus</taxon>
    </lineage>
</organism>
<evidence type="ECO:0000313" key="2">
    <source>
        <dbReference type="EMBL" id="MDY0407510.1"/>
    </source>
</evidence>
<evidence type="ECO:0000259" key="1">
    <source>
        <dbReference type="Pfam" id="PF03447"/>
    </source>
</evidence>
<feature type="domain" description="Aspartate/homoserine dehydrogenase NAD-binding" evidence="1">
    <location>
        <begin position="8"/>
        <end position="124"/>
    </location>
</feature>
<evidence type="ECO:0000313" key="3">
    <source>
        <dbReference type="Proteomes" id="UP001275315"/>
    </source>
</evidence>
<dbReference type="Pfam" id="PF03447">
    <property type="entry name" value="NAD_binding_3"/>
    <property type="match status" value="1"/>
</dbReference>
<comment type="caution">
    <text evidence="2">The sequence shown here is derived from an EMBL/GenBank/DDBJ whole genome shotgun (WGS) entry which is preliminary data.</text>
</comment>